<dbReference type="AlphaFoldDB" id="A0A022PIF0"/>
<sequence length="441" mass="47954">MITNNDNILISLSSPELPQADHDGLIDVSVQQNQDLIIKVPYHEWLRIGNMIVVNVGGILSRPYYIQNINLDFFTVTIPFSEIPDGCYNVTYTSADDFENENFSKPAVIKIINSPSIKLLPSIYPDSTSGVIHYSSLKQHHGLNVHISYPQMQKGDSVIFHWQGHNFDYEPIARAAWDTQPITVSDEDVKQGYVSLVVPAENVLCLGQEGVGTGYYEVGNTISAPGSVILSLMDMSSAMISISEGAPMVSNEYPRINPKNLAVVYGPPGKRLSASVESGSIVEGGGAKYQFAPNSFGLAYFHLQSEVAGSFRCTVSAEDGSITPGVGQAVFSEWRDGGNIIKAYAFTSEVPADGVSVCSGYVIVDRTAYSGKRLLVRTDGSAIISGYGDNERELQVAISQDGCTTFHITNTKAEKNNVIISLPDSDKSIQFSINFKHFPSI</sequence>
<protein>
    <submittedName>
        <fullName evidence="1">Uncharacterized protein</fullName>
    </submittedName>
</protein>
<dbReference type="Proteomes" id="UP000023464">
    <property type="component" value="Unassembled WGS sequence"/>
</dbReference>
<accession>A0A022PIF0</accession>
<keyword evidence="2" id="KW-1185">Reference proteome</keyword>
<reference evidence="1 2" key="1">
    <citation type="submission" date="2014-03" db="EMBL/GenBank/DDBJ databases">
        <title>Draft Genome of Photorhabdus luminescens BA1, an Egyptian Isolate.</title>
        <authorList>
            <person name="Ghazal S."/>
            <person name="Hurst S.G.IV."/>
            <person name="Morris K."/>
            <person name="Thomas K."/>
            <person name="Tisa L.S."/>
        </authorList>
    </citation>
    <scope>NUCLEOTIDE SEQUENCE [LARGE SCALE GENOMIC DNA]</scope>
    <source>
        <strain evidence="1 2">BA1</strain>
    </source>
</reference>
<evidence type="ECO:0000313" key="1">
    <source>
        <dbReference type="EMBL" id="EYU15309.1"/>
    </source>
</evidence>
<dbReference type="PATRIC" id="fig|1393736.3.peg.2229"/>
<dbReference type="EMBL" id="JFGV01000028">
    <property type="protein sequence ID" value="EYU15309.1"/>
    <property type="molecule type" value="Genomic_DNA"/>
</dbReference>
<evidence type="ECO:0000313" key="2">
    <source>
        <dbReference type="Proteomes" id="UP000023464"/>
    </source>
</evidence>
<gene>
    <name evidence="1" type="ORF">BA1DRAFT_02187</name>
</gene>
<name>A0A022PIF0_9GAMM</name>
<organism evidence="1 2">
    <name type="scientific">Photorhabdus aegyptia</name>
    <dbReference type="NCBI Taxonomy" id="2805098"/>
    <lineage>
        <taxon>Bacteria</taxon>
        <taxon>Pseudomonadati</taxon>
        <taxon>Pseudomonadota</taxon>
        <taxon>Gammaproteobacteria</taxon>
        <taxon>Enterobacterales</taxon>
        <taxon>Morganellaceae</taxon>
        <taxon>Photorhabdus</taxon>
    </lineage>
</organism>
<proteinExistence type="predicted"/>
<comment type="caution">
    <text evidence="1">The sequence shown here is derived from an EMBL/GenBank/DDBJ whole genome shotgun (WGS) entry which is preliminary data.</text>
</comment>
<dbReference type="RefSeq" id="WP_036778685.1">
    <property type="nucleotide sequence ID" value="NZ_CAWLTM010000087.1"/>
</dbReference>